<gene>
    <name evidence="5" type="primary">Sult1c4-001</name>
</gene>
<dbReference type="SUPFAM" id="SSF52540">
    <property type="entry name" value="P-loop containing nucleoside triphosphate hydrolases"/>
    <property type="match status" value="1"/>
</dbReference>
<dbReference type="Gene3D" id="3.40.50.300">
    <property type="entry name" value="P-loop containing nucleotide triphosphate hydrolases"/>
    <property type="match status" value="1"/>
</dbReference>
<comment type="similarity">
    <text evidence="1 3">Belongs to the sulfotransferase 1 family.</text>
</comment>
<dbReference type="InterPro" id="IPR027417">
    <property type="entry name" value="P-loop_NTPase"/>
</dbReference>
<keyword evidence="2 3" id="KW-0808">Transferase</keyword>
<evidence type="ECO:0000256" key="3">
    <source>
        <dbReference type="RuleBase" id="RU361155"/>
    </source>
</evidence>
<dbReference type="GO" id="GO:0008146">
    <property type="term" value="F:sulfotransferase activity"/>
    <property type="evidence" value="ECO:0007669"/>
    <property type="project" value="InterPro"/>
</dbReference>
<reference evidence="5" key="1">
    <citation type="submission" date="2020-04" db="EMBL/GenBank/DDBJ databases">
        <authorList>
            <person name="Neveu A P."/>
        </authorList>
    </citation>
    <scope>NUCLEOTIDE SEQUENCE</scope>
    <source>
        <tissue evidence="5">Whole embryo</tissue>
    </source>
</reference>
<dbReference type="InterPro" id="IPR000863">
    <property type="entry name" value="Sulfotransferase_dom"/>
</dbReference>
<dbReference type="EMBL" id="LR790837">
    <property type="protein sequence ID" value="CAB3266699.1"/>
    <property type="molecule type" value="mRNA"/>
</dbReference>
<evidence type="ECO:0000313" key="5">
    <source>
        <dbReference type="EMBL" id="CAB3266699.1"/>
    </source>
</evidence>
<evidence type="ECO:0000256" key="1">
    <source>
        <dbReference type="ARBA" id="ARBA00005771"/>
    </source>
</evidence>
<dbReference type="Pfam" id="PF00685">
    <property type="entry name" value="Sulfotransfer_1"/>
    <property type="match status" value="1"/>
</dbReference>
<dbReference type="AlphaFoldDB" id="A0A6F9DU80"/>
<sequence length="238" mass="27879">MQTGTTWTAEIVRHLIHLNDKEMQQKSRKFNLVFNYLEFGPVSKYEAVEAVDLDRRCFGTHLPSDLVNLKKFKKIIYVIRNPKDQLVSWYHFAVHEPYNLLPQDAKEFFDLHIQGVFSKPGEGYLEHVTEWYRHKNDENIMFLAYEDLKQNPLKHIKEIAEFIEVKVTEGEISEIAENTSFKSLKKASKGNAVESVQMFRKGQIGDWKNHLKVAQSEAIDRKVEEILGDTDIKFTYEI</sequence>
<dbReference type="PANTHER" id="PTHR11783">
    <property type="entry name" value="SULFOTRANSFERASE SULT"/>
    <property type="match status" value="1"/>
</dbReference>
<accession>A0A6F9DU80</accession>
<feature type="domain" description="Sulfotransferase" evidence="4">
    <location>
        <begin position="3"/>
        <end position="230"/>
    </location>
</feature>
<dbReference type="EC" id="2.8.2.-" evidence="3"/>
<organism evidence="5">
    <name type="scientific">Phallusia mammillata</name>
    <dbReference type="NCBI Taxonomy" id="59560"/>
    <lineage>
        <taxon>Eukaryota</taxon>
        <taxon>Metazoa</taxon>
        <taxon>Chordata</taxon>
        <taxon>Tunicata</taxon>
        <taxon>Ascidiacea</taxon>
        <taxon>Phlebobranchia</taxon>
        <taxon>Ascidiidae</taxon>
        <taxon>Phallusia</taxon>
    </lineage>
</organism>
<name>A0A6F9DU80_9ASCI</name>
<proteinExistence type="evidence at transcript level"/>
<evidence type="ECO:0000256" key="2">
    <source>
        <dbReference type="ARBA" id="ARBA00022679"/>
    </source>
</evidence>
<protein>
    <recommendedName>
        <fullName evidence="3">Sulfotransferase</fullName>
        <ecNumber evidence="3">2.8.2.-</ecNumber>
    </recommendedName>
</protein>
<evidence type="ECO:0000259" key="4">
    <source>
        <dbReference type="Pfam" id="PF00685"/>
    </source>
</evidence>